<comment type="caution">
    <text evidence="3">The sequence shown here is derived from an EMBL/GenBank/DDBJ whole genome shotgun (WGS) entry which is preliminary data.</text>
</comment>
<gene>
    <name evidence="3" type="ORF">GWK47_048513</name>
</gene>
<name>A0A8J4YB02_CHIOP</name>
<feature type="region of interest" description="Disordered" evidence="1">
    <location>
        <begin position="72"/>
        <end position="96"/>
    </location>
</feature>
<keyword evidence="4" id="KW-1185">Reference proteome</keyword>
<dbReference type="EMBL" id="JACEEZ010012877">
    <property type="protein sequence ID" value="KAG0720441.1"/>
    <property type="molecule type" value="Genomic_DNA"/>
</dbReference>
<evidence type="ECO:0000313" key="4">
    <source>
        <dbReference type="Proteomes" id="UP000770661"/>
    </source>
</evidence>
<proteinExistence type="predicted"/>
<dbReference type="Proteomes" id="UP000770661">
    <property type="component" value="Unassembled WGS sequence"/>
</dbReference>
<feature type="region of interest" description="Disordered" evidence="1">
    <location>
        <begin position="24"/>
        <end position="51"/>
    </location>
</feature>
<protein>
    <submittedName>
        <fullName evidence="3">Uncharacterized protein</fullName>
    </submittedName>
</protein>
<keyword evidence="2" id="KW-0732">Signal</keyword>
<sequence length="279" mass="29590">MMAARPLLLLLVAGVLVWVEGAGKRRRGPPVEAPLPTMHPGAPLLNPSLGNAENQHNVTNMLDDLEILLLSLPPLPPPRQPHKRQQGTSPTPPGSCPYNNPYRCPNSCPTYCPKPPRPDTCPPVPPCPGCPPQEPCSDCGCPPGPIGPPGPPGPNCVGPPGAQGASGRGLQGPRGTPGPPGSCHGQCNDQRPWDCGNNNDDLITQILANLNQGCCGQSHSCSDPGEGECNWDSAHLWNLFSQVKIRVDLMGTLDTKIDLLVSAIFRMRLAVQRGRSIDR</sequence>
<evidence type="ECO:0000256" key="2">
    <source>
        <dbReference type="SAM" id="SignalP"/>
    </source>
</evidence>
<feature type="chain" id="PRO_5035187311" evidence="2">
    <location>
        <begin position="22"/>
        <end position="279"/>
    </location>
</feature>
<accession>A0A8J4YB02</accession>
<feature type="region of interest" description="Disordered" evidence="1">
    <location>
        <begin position="152"/>
        <end position="185"/>
    </location>
</feature>
<evidence type="ECO:0000313" key="3">
    <source>
        <dbReference type="EMBL" id="KAG0720441.1"/>
    </source>
</evidence>
<dbReference type="AlphaFoldDB" id="A0A8J4YB02"/>
<evidence type="ECO:0000256" key="1">
    <source>
        <dbReference type="SAM" id="MobiDB-lite"/>
    </source>
</evidence>
<feature type="signal peptide" evidence="2">
    <location>
        <begin position="1"/>
        <end position="21"/>
    </location>
</feature>
<dbReference type="OrthoDB" id="10037288at2759"/>
<reference evidence="3" key="1">
    <citation type="submission" date="2020-07" db="EMBL/GenBank/DDBJ databases">
        <title>The High-quality genome of the commercially important snow crab, Chionoecetes opilio.</title>
        <authorList>
            <person name="Jeong J.-H."/>
            <person name="Ryu S."/>
        </authorList>
    </citation>
    <scope>NUCLEOTIDE SEQUENCE</scope>
    <source>
        <strain evidence="3">MADBK_172401_WGS</strain>
        <tissue evidence="3">Digestive gland</tissue>
    </source>
</reference>
<organism evidence="3 4">
    <name type="scientific">Chionoecetes opilio</name>
    <name type="common">Atlantic snow crab</name>
    <name type="synonym">Cancer opilio</name>
    <dbReference type="NCBI Taxonomy" id="41210"/>
    <lineage>
        <taxon>Eukaryota</taxon>
        <taxon>Metazoa</taxon>
        <taxon>Ecdysozoa</taxon>
        <taxon>Arthropoda</taxon>
        <taxon>Crustacea</taxon>
        <taxon>Multicrustacea</taxon>
        <taxon>Malacostraca</taxon>
        <taxon>Eumalacostraca</taxon>
        <taxon>Eucarida</taxon>
        <taxon>Decapoda</taxon>
        <taxon>Pleocyemata</taxon>
        <taxon>Brachyura</taxon>
        <taxon>Eubrachyura</taxon>
        <taxon>Majoidea</taxon>
        <taxon>Majidae</taxon>
        <taxon>Chionoecetes</taxon>
    </lineage>
</organism>